<dbReference type="AlphaFoldDB" id="A0AAW1ZGH7"/>
<dbReference type="SUPFAM" id="SSF48726">
    <property type="entry name" value="Immunoglobulin"/>
    <property type="match status" value="2"/>
</dbReference>
<comment type="caution">
    <text evidence="3">The sequence shown here is derived from an EMBL/GenBank/DDBJ whole genome shotgun (WGS) entry which is preliminary data.</text>
</comment>
<name>A0AAW1ZGH7_CULAL</name>
<reference evidence="3 4" key="1">
    <citation type="submission" date="2024-05" db="EMBL/GenBank/DDBJ databases">
        <title>A high-quality chromosomal-level genome assembly of Topmouth culter (Culter alburnus).</title>
        <authorList>
            <person name="Zhao H."/>
        </authorList>
    </citation>
    <scope>NUCLEOTIDE SEQUENCE [LARGE SCALE GENOMIC DNA]</scope>
    <source>
        <strain evidence="3">CATC2023</strain>
        <tissue evidence="3">Muscle</tissue>
    </source>
</reference>
<keyword evidence="2" id="KW-0732">Signal</keyword>
<organism evidence="3 4">
    <name type="scientific">Culter alburnus</name>
    <name type="common">Topmouth culter</name>
    <dbReference type="NCBI Taxonomy" id="194366"/>
    <lineage>
        <taxon>Eukaryota</taxon>
        <taxon>Metazoa</taxon>
        <taxon>Chordata</taxon>
        <taxon>Craniata</taxon>
        <taxon>Vertebrata</taxon>
        <taxon>Euteleostomi</taxon>
        <taxon>Actinopterygii</taxon>
        <taxon>Neopterygii</taxon>
        <taxon>Teleostei</taxon>
        <taxon>Ostariophysi</taxon>
        <taxon>Cypriniformes</taxon>
        <taxon>Xenocyprididae</taxon>
        <taxon>Xenocypridinae</taxon>
        <taxon>Culter</taxon>
    </lineage>
</organism>
<dbReference type="Proteomes" id="UP001479290">
    <property type="component" value="Unassembled WGS sequence"/>
</dbReference>
<feature type="signal peptide" evidence="2">
    <location>
        <begin position="1"/>
        <end position="20"/>
    </location>
</feature>
<gene>
    <name evidence="3" type="ORF">ABG768_010079</name>
</gene>
<accession>A0AAW1ZGH7</accession>
<dbReference type="InterPro" id="IPR050413">
    <property type="entry name" value="TCR_beta_variable"/>
</dbReference>
<feature type="chain" id="PRO_5043844949" description="Ig-like domain-containing protein" evidence="2">
    <location>
        <begin position="21"/>
        <end position="189"/>
    </location>
</feature>
<dbReference type="Gene3D" id="2.60.40.10">
    <property type="entry name" value="Immunoglobulins"/>
    <property type="match status" value="2"/>
</dbReference>
<evidence type="ECO:0000256" key="2">
    <source>
        <dbReference type="SAM" id="SignalP"/>
    </source>
</evidence>
<evidence type="ECO:0000313" key="3">
    <source>
        <dbReference type="EMBL" id="KAK9959998.1"/>
    </source>
</evidence>
<dbReference type="PANTHER" id="PTHR23268">
    <property type="entry name" value="T-CELL RECEPTOR BETA CHAIN"/>
    <property type="match status" value="1"/>
</dbReference>
<protein>
    <recommendedName>
        <fullName evidence="5">Ig-like domain-containing protein</fullName>
    </recommendedName>
</protein>
<dbReference type="EMBL" id="JAWDJR010000017">
    <property type="protein sequence ID" value="KAK9959998.1"/>
    <property type="molecule type" value="Genomic_DNA"/>
</dbReference>
<dbReference type="InterPro" id="IPR013783">
    <property type="entry name" value="Ig-like_fold"/>
</dbReference>
<sequence length="189" mass="21658">MDSFLLLLTLLCLKADFCDSVLITQWPKYISKLPGSPVEMHCYQNDTEYDYKYWYRQINGEGPVLIGSYNFNSPSSEKDFESGFTMSADFCNSVLITQWPKYISKLPGSSVEMHCYQNDTDYNYKYWYRQIKGEGPVLIGSYNFNSPSSEKDFESGFTMSGTETKEWTLTVDVTKGIDAVYLCAASFTQ</sequence>
<dbReference type="GO" id="GO:0005886">
    <property type="term" value="C:plasma membrane"/>
    <property type="evidence" value="ECO:0007669"/>
    <property type="project" value="TreeGrafter"/>
</dbReference>
<dbReference type="GO" id="GO:0002376">
    <property type="term" value="P:immune system process"/>
    <property type="evidence" value="ECO:0007669"/>
    <property type="project" value="UniProtKB-KW"/>
</dbReference>
<dbReference type="GO" id="GO:0007166">
    <property type="term" value="P:cell surface receptor signaling pathway"/>
    <property type="evidence" value="ECO:0007669"/>
    <property type="project" value="TreeGrafter"/>
</dbReference>
<keyword evidence="1" id="KW-0391">Immunity</keyword>
<evidence type="ECO:0000313" key="4">
    <source>
        <dbReference type="Proteomes" id="UP001479290"/>
    </source>
</evidence>
<proteinExistence type="predicted"/>
<evidence type="ECO:0008006" key="5">
    <source>
        <dbReference type="Google" id="ProtNLM"/>
    </source>
</evidence>
<evidence type="ECO:0000256" key="1">
    <source>
        <dbReference type="ARBA" id="ARBA00022859"/>
    </source>
</evidence>
<dbReference type="InterPro" id="IPR036179">
    <property type="entry name" value="Ig-like_dom_sf"/>
</dbReference>
<dbReference type="PANTHER" id="PTHR23268:SF117">
    <property type="entry name" value="T CELL RECEPTOR BETA VARIABLE 29-1"/>
    <property type="match status" value="1"/>
</dbReference>
<keyword evidence="4" id="KW-1185">Reference proteome</keyword>